<feature type="region of interest" description="Disordered" evidence="1">
    <location>
        <begin position="43"/>
        <end position="146"/>
    </location>
</feature>
<gene>
    <name evidence="2" type="ORF">E2C01_071228</name>
</gene>
<protein>
    <submittedName>
        <fullName evidence="2">Uncharacterized protein</fullName>
    </submittedName>
</protein>
<feature type="compositionally biased region" description="Polar residues" evidence="1">
    <location>
        <begin position="70"/>
        <end position="79"/>
    </location>
</feature>
<dbReference type="EMBL" id="VSRR010044238">
    <property type="protein sequence ID" value="MPC76796.1"/>
    <property type="molecule type" value="Genomic_DNA"/>
</dbReference>
<sequence length="146" mass="16922">MLSPCHYPSSFHHHFSLTLFPSPSLSLLSPSLSLPYSLSPPHLLPSPHHPSPIKHCPNFTSPQKQHRNTKQVSQQQSRLRNTRKFTQEKVRRRDMHQQEPREHASIGGVSSQKRVANQQGRSAKGNKILEKKAHWIYRFPKRSERN</sequence>
<evidence type="ECO:0000313" key="2">
    <source>
        <dbReference type="EMBL" id="MPC76796.1"/>
    </source>
</evidence>
<reference evidence="2 3" key="1">
    <citation type="submission" date="2019-05" db="EMBL/GenBank/DDBJ databases">
        <title>Another draft genome of Portunus trituberculatus and its Hox gene families provides insights of decapod evolution.</title>
        <authorList>
            <person name="Jeong J.-H."/>
            <person name="Song I."/>
            <person name="Kim S."/>
            <person name="Choi T."/>
            <person name="Kim D."/>
            <person name="Ryu S."/>
            <person name="Kim W."/>
        </authorList>
    </citation>
    <scope>NUCLEOTIDE SEQUENCE [LARGE SCALE GENOMIC DNA]</scope>
    <source>
        <tissue evidence="2">Muscle</tissue>
    </source>
</reference>
<comment type="caution">
    <text evidence="2">The sequence shown here is derived from an EMBL/GenBank/DDBJ whole genome shotgun (WGS) entry which is preliminary data.</text>
</comment>
<feature type="compositionally biased region" description="Polar residues" evidence="1">
    <location>
        <begin position="108"/>
        <end position="121"/>
    </location>
</feature>
<accession>A0A5B7I487</accession>
<keyword evidence="3" id="KW-1185">Reference proteome</keyword>
<proteinExistence type="predicted"/>
<name>A0A5B7I487_PORTR</name>
<dbReference type="Proteomes" id="UP000324222">
    <property type="component" value="Unassembled WGS sequence"/>
</dbReference>
<organism evidence="2 3">
    <name type="scientific">Portunus trituberculatus</name>
    <name type="common">Swimming crab</name>
    <name type="synonym">Neptunus trituberculatus</name>
    <dbReference type="NCBI Taxonomy" id="210409"/>
    <lineage>
        <taxon>Eukaryota</taxon>
        <taxon>Metazoa</taxon>
        <taxon>Ecdysozoa</taxon>
        <taxon>Arthropoda</taxon>
        <taxon>Crustacea</taxon>
        <taxon>Multicrustacea</taxon>
        <taxon>Malacostraca</taxon>
        <taxon>Eumalacostraca</taxon>
        <taxon>Eucarida</taxon>
        <taxon>Decapoda</taxon>
        <taxon>Pleocyemata</taxon>
        <taxon>Brachyura</taxon>
        <taxon>Eubrachyura</taxon>
        <taxon>Portunoidea</taxon>
        <taxon>Portunidae</taxon>
        <taxon>Portuninae</taxon>
        <taxon>Portunus</taxon>
    </lineage>
</organism>
<evidence type="ECO:0000313" key="3">
    <source>
        <dbReference type="Proteomes" id="UP000324222"/>
    </source>
</evidence>
<feature type="compositionally biased region" description="Basic and acidic residues" evidence="1">
    <location>
        <begin position="85"/>
        <end position="104"/>
    </location>
</feature>
<evidence type="ECO:0000256" key="1">
    <source>
        <dbReference type="SAM" id="MobiDB-lite"/>
    </source>
</evidence>
<dbReference type="AlphaFoldDB" id="A0A5B7I487"/>